<dbReference type="EMBL" id="CP001197">
    <property type="protein sequence ID" value="ACL09774.1"/>
    <property type="molecule type" value="Genomic_DNA"/>
</dbReference>
<dbReference type="AlphaFoldDB" id="B8DRD7"/>
<organism evidence="2">
    <name type="scientific">Nitratidesulfovibrio vulgaris (strain DSM 19637 / Miyazaki F)</name>
    <name type="common">Desulfovibrio vulgaris</name>
    <dbReference type="NCBI Taxonomy" id="883"/>
    <lineage>
        <taxon>Bacteria</taxon>
        <taxon>Pseudomonadati</taxon>
        <taxon>Thermodesulfobacteriota</taxon>
        <taxon>Desulfovibrionia</taxon>
        <taxon>Desulfovibrionales</taxon>
        <taxon>Desulfovibrionaceae</taxon>
        <taxon>Nitratidesulfovibrio</taxon>
    </lineage>
</organism>
<sequence>MLRGASAPGHVLRDVGRTQGAPRLHSGATMYSLTRFAAGPAGAVPPFRGPGFAPAPVPSSARFSRGKPHARPQATPRGSPCGHIRQATVHPMVHTMVHTTVPTMQHVLSRATVLALLALMMLSAAGCGGKRSIIIPQEPVTPQVQQPVRRPALDEGNEALKRGDAATAERIFGMMTARTDITPEERLGAWRGYSMAAEANAHPNLALDGLEGWRRLDPAADAAQEWQDTWYRAVSRISRTESRQRATAVFGDAARPWGLRAQAGLIVATRQWEGGDISGSLQTLSSLWAQAGTQAGAAAGSQSFRAALENRLFDELKRSDNATVEQLAATVTPENEGRYPYNIIELESARRMAAANAGSLRALETLTRLQRSGNFNDPNLLGTVLTPLEQSGMRASRTVALALPMTGAFGNIGWKISRGAGAAQWELSRTGVEVEVVVLNTESPDWLDKLAALPPQCVVVGGPLRTSSFGAAKERGLTGQRAFFTFLPQLDGGEEGRVAWRFFTSPDDQVNALLGFTQDSLGVTSYGVLHPDDAFGGKMASLFAERARARGSSVASTMSYPASRHQEWNRIAGSFVKVRTVNSYPVPGATFEATFLPDSWKNTEMLVPNLFFHGEDRQVLLGTTLWEQGLAGQKSVDVRNFGLAVFPGAWNGAQTSPAVDGLARTLREAGNPDAPDFWVGLGYDFVRFASNIGLPEKGWTPADVNRRLADAQRMQWAMGALHWSADGHASQDLFLFSPTSDGFKPVEPTEFRQKLERTRERHEARVKAAATATPQ</sequence>
<proteinExistence type="predicted"/>
<gene>
    <name evidence="2" type="ordered locus">DvMF_2836</name>
</gene>
<dbReference type="SUPFAM" id="SSF53822">
    <property type="entry name" value="Periplasmic binding protein-like I"/>
    <property type="match status" value="1"/>
</dbReference>
<evidence type="ECO:0008006" key="3">
    <source>
        <dbReference type="Google" id="ProtNLM"/>
    </source>
</evidence>
<evidence type="ECO:0000256" key="1">
    <source>
        <dbReference type="SAM" id="MobiDB-lite"/>
    </source>
</evidence>
<dbReference type="HOGENOM" id="CLU_024305_0_0_7"/>
<dbReference type="STRING" id="883.DvMF_2836"/>
<feature type="region of interest" description="Disordered" evidence="1">
    <location>
        <begin position="1"/>
        <end position="23"/>
    </location>
</feature>
<reference evidence="2" key="1">
    <citation type="submission" date="2008-10" db="EMBL/GenBank/DDBJ databases">
        <title>Complete sequence of Desulfovibrio vulgaris str. 'Miyazaki F'.</title>
        <authorList>
            <person name="Lucas S."/>
            <person name="Copeland A."/>
            <person name="Lapidus A."/>
            <person name="Glavina del Rio T."/>
            <person name="Dalin E."/>
            <person name="Tice H."/>
            <person name="Bruce D."/>
            <person name="Goodwin L."/>
            <person name="Pitluck S."/>
            <person name="Sims D."/>
            <person name="Brettin T."/>
            <person name="Detter J.C."/>
            <person name="Han C."/>
            <person name="Larimer F."/>
            <person name="Land M."/>
            <person name="Hauser L."/>
            <person name="Kyrpides N."/>
            <person name="Mikhailova N."/>
            <person name="Hazen T.C."/>
            <person name="Richardson P."/>
        </authorList>
    </citation>
    <scope>NUCLEOTIDE SEQUENCE</scope>
    <source>
        <strain evidence="2">Miyazaki F</strain>
    </source>
</reference>
<dbReference type="InterPro" id="IPR028082">
    <property type="entry name" value="Peripla_BP_I"/>
</dbReference>
<name>B8DRD7_NITV9</name>
<dbReference type="Gene3D" id="3.40.50.2300">
    <property type="match status" value="2"/>
</dbReference>
<dbReference type="KEGG" id="dvm:DvMF_2836"/>
<accession>B8DRD7</accession>
<evidence type="ECO:0000313" key="2">
    <source>
        <dbReference type="EMBL" id="ACL09774.1"/>
    </source>
</evidence>
<feature type="region of interest" description="Disordered" evidence="1">
    <location>
        <begin position="49"/>
        <end position="82"/>
    </location>
</feature>
<protein>
    <recommendedName>
        <fullName evidence="3">Leucine-binding protein domain-containing protein</fullName>
    </recommendedName>
</protein>
<feature type="region of interest" description="Disordered" evidence="1">
    <location>
        <begin position="756"/>
        <end position="775"/>
    </location>
</feature>
<feature type="compositionally biased region" description="Basic and acidic residues" evidence="1">
    <location>
        <begin position="756"/>
        <end position="766"/>
    </location>
</feature>
<dbReference type="eggNOG" id="COG0683">
    <property type="taxonomic scope" value="Bacteria"/>
</dbReference>